<feature type="compositionally biased region" description="Basic residues" evidence="1">
    <location>
        <begin position="10"/>
        <end position="20"/>
    </location>
</feature>
<dbReference type="Proteomes" id="UP000703269">
    <property type="component" value="Unassembled WGS sequence"/>
</dbReference>
<evidence type="ECO:0000313" key="2">
    <source>
        <dbReference type="EMBL" id="GJE86674.1"/>
    </source>
</evidence>
<reference evidence="2 3" key="1">
    <citation type="submission" date="2021-08" db="EMBL/GenBank/DDBJ databases">
        <title>Draft Genome Sequence of Phanerochaete sordida strain YK-624.</title>
        <authorList>
            <person name="Mori T."/>
            <person name="Dohra H."/>
            <person name="Suzuki T."/>
            <person name="Kawagishi H."/>
            <person name="Hirai H."/>
        </authorList>
    </citation>
    <scope>NUCLEOTIDE SEQUENCE [LARGE SCALE GENOMIC DNA]</scope>
    <source>
        <strain evidence="2 3">YK-624</strain>
    </source>
</reference>
<feature type="region of interest" description="Disordered" evidence="1">
    <location>
        <begin position="1"/>
        <end position="50"/>
    </location>
</feature>
<dbReference type="EMBL" id="BPQB01000004">
    <property type="protein sequence ID" value="GJE86674.1"/>
    <property type="molecule type" value="Genomic_DNA"/>
</dbReference>
<sequence>MVSTTAASRFKSRLSRKLHSLTRSSRSLDPATRVKAAKATKAPRKREGDQNRFVASLRALSLRHLSNLKTSSQHARDFHTAPALADHAPKRKIIRVSKLNFGPFEPEVPLPSTTTDSVATIRATTASGIPALGERPAPMGLGLRDLPGPASASAALCDPAATMTGKTAAWWKAAPAGDVSAVTQRSCYSQGSWVEVTAAMAAGAEMPTSTSIVTLDSLASELLRSEDWSHDSEASRSFRSAGGPWNAGDLTTSSINETSFLRMAEAELGW</sequence>
<dbReference type="OrthoDB" id="10673211at2759"/>
<accession>A0A9P3G2X8</accession>
<proteinExistence type="predicted"/>
<organism evidence="2 3">
    <name type="scientific">Phanerochaete sordida</name>
    <dbReference type="NCBI Taxonomy" id="48140"/>
    <lineage>
        <taxon>Eukaryota</taxon>
        <taxon>Fungi</taxon>
        <taxon>Dikarya</taxon>
        <taxon>Basidiomycota</taxon>
        <taxon>Agaricomycotina</taxon>
        <taxon>Agaricomycetes</taxon>
        <taxon>Polyporales</taxon>
        <taxon>Phanerochaetaceae</taxon>
        <taxon>Phanerochaete</taxon>
    </lineage>
</organism>
<name>A0A9P3G2X8_9APHY</name>
<keyword evidence="3" id="KW-1185">Reference proteome</keyword>
<evidence type="ECO:0000256" key="1">
    <source>
        <dbReference type="SAM" id="MobiDB-lite"/>
    </source>
</evidence>
<comment type="caution">
    <text evidence="2">The sequence shown here is derived from an EMBL/GenBank/DDBJ whole genome shotgun (WGS) entry which is preliminary data.</text>
</comment>
<feature type="compositionally biased region" description="Basic residues" evidence="1">
    <location>
        <begin position="35"/>
        <end position="44"/>
    </location>
</feature>
<gene>
    <name evidence="2" type="ORF">PsYK624_027550</name>
</gene>
<protein>
    <submittedName>
        <fullName evidence="2">Uncharacterized protein</fullName>
    </submittedName>
</protein>
<evidence type="ECO:0000313" key="3">
    <source>
        <dbReference type="Proteomes" id="UP000703269"/>
    </source>
</evidence>
<dbReference type="AlphaFoldDB" id="A0A9P3G2X8"/>